<dbReference type="GO" id="GO:0019878">
    <property type="term" value="P:lysine biosynthetic process via aminoadipic acid"/>
    <property type="evidence" value="ECO:0007669"/>
    <property type="project" value="TreeGrafter"/>
</dbReference>
<dbReference type="SMART" id="SM01003">
    <property type="entry name" value="AlaDh_PNT_N"/>
    <property type="match status" value="1"/>
</dbReference>
<sequence>MKSFGIRRETKSIWERRTPIIPSDAKEIIEKYEYKLYVQPSEIRIFKDEEYKNIGAILDEKLDTEFIFGIKEIPPDFFEFGKKYVFFSHTIKGQKHNMPMLKRMLELKTTLIDYEKITDEKGRRLIAFGRFAGIAGMIDTLWAFGRRLEYEGLKTPFLKVRRAYEYYNLQKIKDEFKKIKEEIKEGLSKEISPLTIGILGYGNVSSGVQEILNLLDVKYIKPDEVPAIKGNDNEIYASIFKEEDLVERKDGKNFNLEEYYHSPELYKSRFETFIPYLSMIVNCIYWDQRYPRFITKDYFRDLYSKGKPKIKVIGDISCDINGSVEFTQFAEEPDKPCYVYEPLTGNFKFGFEGEGVVVVAVDILPSELPRDASIYFSGILKSFLPKIIEAKYPEDFKNCTLPEFLKNGVIVYRGELTEKYKYIEKYL</sequence>
<protein>
    <recommendedName>
        <fullName evidence="5">Alanine dehydrogenase</fullName>
    </recommendedName>
</protein>
<dbReference type="PANTHER" id="PTHR11133:SF23">
    <property type="entry name" value="SACCHAROPINE DEHYDROGENASE [NAD(+), L-LYSINE-FORMING]"/>
    <property type="match status" value="1"/>
</dbReference>
<keyword evidence="1" id="KW-0560">Oxidoreductase</keyword>
<dbReference type="CDD" id="cd12189">
    <property type="entry name" value="LKR_SDH_like"/>
    <property type="match status" value="1"/>
</dbReference>
<dbReference type="Pfam" id="PF05222">
    <property type="entry name" value="AlaDh_PNT_N"/>
    <property type="match status" value="1"/>
</dbReference>
<dbReference type="SMART" id="SM01002">
    <property type="entry name" value="AlaDh_PNT_C"/>
    <property type="match status" value="1"/>
</dbReference>
<dbReference type="InterPro" id="IPR051168">
    <property type="entry name" value="AASS"/>
</dbReference>
<dbReference type="EMBL" id="DTHG01000076">
    <property type="protein sequence ID" value="HGW92059.1"/>
    <property type="molecule type" value="Genomic_DNA"/>
</dbReference>
<feature type="domain" description="Alanine dehydrogenase/pyridine nucleotide transhydrogenase NAD(H)-binding" evidence="2">
    <location>
        <begin position="177"/>
        <end position="360"/>
    </location>
</feature>
<comment type="caution">
    <text evidence="4">The sequence shown here is derived from an EMBL/GenBank/DDBJ whole genome shotgun (WGS) entry which is preliminary data.</text>
</comment>
<organism evidence="4">
    <name type="scientific">candidate division WOR-3 bacterium</name>
    <dbReference type="NCBI Taxonomy" id="2052148"/>
    <lineage>
        <taxon>Bacteria</taxon>
        <taxon>Bacteria division WOR-3</taxon>
    </lineage>
</organism>
<reference evidence="4" key="1">
    <citation type="journal article" date="2020" name="mSystems">
        <title>Genome- and Community-Level Interaction Insights into Carbon Utilization and Element Cycling Functions of Hydrothermarchaeota in Hydrothermal Sediment.</title>
        <authorList>
            <person name="Zhou Z."/>
            <person name="Liu Y."/>
            <person name="Xu W."/>
            <person name="Pan J."/>
            <person name="Luo Z.H."/>
            <person name="Li M."/>
        </authorList>
    </citation>
    <scope>NUCLEOTIDE SEQUENCE [LARGE SCALE GENOMIC DNA]</scope>
    <source>
        <strain evidence="4">SpSt-780</strain>
    </source>
</reference>
<proteinExistence type="predicted"/>
<evidence type="ECO:0000256" key="1">
    <source>
        <dbReference type="ARBA" id="ARBA00023002"/>
    </source>
</evidence>
<name>A0A7C4U8D3_UNCW3</name>
<feature type="domain" description="Alanine dehydrogenase/pyridine nucleotide transhydrogenase N-terminal" evidence="3">
    <location>
        <begin position="5"/>
        <end position="135"/>
    </location>
</feature>
<dbReference type="InterPro" id="IPR007698">
    <property type="entry name" value="AlaDH/PNT_NAD(H)-bd"/>
</dbReference>
<evidence type="ECO:0000259" key="2">
    <source>
        <dbReference type="SMART" id="SM01002"/>
    </source>
</evidence>
<dbReference type="GO" id="GO:0004753">
    <property type="term" value="F:saccharopine dehydrogenase activity"/>
    <property type="evidence" value="ECO:0007669"/>
    <property type="project" value="TreeGrafter"/>
</dbReference>
<dbReference type="Gene3D" id="3.40.50.720">
    <property type="entry name" value="NAD(P)-binding Rossmann-like Domain"/>
    <property type="match status" value="2"/>
</dbReference>
<dbReference type="InterPro" id="IPR007886">
    <property type="entry name" value="AlaDH/PNT_N"/>
</dbReference>
<gene>
    <name evidence="4" type="ORF">ENV67_05915</name>
</gene>
<dbReference type="PANTHER" id="PTHR11133">
    <property type="entry name" value="SACCHAROPINE DEHYDROGENASE"/>
    <property type="match status" value="1"/>
</dbReference>
<dbReference type="GO" id="GO:0005737">
    <property type="term" value="C:cytoplasm"/>
    <property type="evidence" value="ECO:0007669"/>
    <property type="project" value="TreeGrafter"/>
</dbReference>
<accession>A0A7C4U8D3</accession>
<evidence type="ECO:0000313" key="4">
    <source>
        <dbReference type="EMBL" id="HGW92059.1"/>
    </source>
</evidence>
<evidence type="ECO:0008006" key="5">
    <source>
        <dbReference type="Google" id="ProtNLM"/>
    </source>
</evidence>
<dbReference type="SUPFAM" id="SSF52283">
    <property type="entry name" value="Formate/glycerate dehydrogenase catalytic domain-like"/>
    <property type="match status" value="1"/>
</dbReference>
<evidence type="ECO:0000259" key="3">
    <source>
        <dbReference type="SMART" id="SM01003"/>
    </source>
</evidence>
<dbReference type="AlphaFoldDB" id="A0A7C4U8D3"/>